<comment type="caution">
    <text evidence="2">The sequence shown here is derived from an EMBL/GenBank/DDBJ whole genome shotgun (WGS) entry which is preliminary data.</text>
</comment>
<evidence type="ECO:0000256" key="1">
    <source>
        <dbReference type="SAM" id="MobiDB-lite"/>
    </source>
</evidence>
<dbReference type="InterPro" id="IPR009922">
    <property type="entry name" value="DUF1457"/>
</dbReference>
<keyword evidence="3" id="KW-1185">Reference proteome</keyword>
<dbReference type="RefSeq" id="WP_380250971.1">
    <property type="nucleotide sequence ID" value="NZ_JBHUII010000004.1"/>
</dbReference>
<evidence type="ECO:0000313" key="3">
    <source>
        <dbReference type="Proteomes" id="UP001597294"/>
    </source>
</evidence>
<protein>
    <submittedName>
        <fullName evidence="2">PAS domain-containing protein</fullName>
    </submittedName>
</protein>
<organism evidence="2 3">
    <name type="scientific">Kiloniella antarctica</name>
    <dbReference type="NCBI Taxonomy" id="1550907"/>
    <lineage>
        <taxon>Bacteria</taxon>
        <taxon>Pseudomonadati</taxon>
        <taxon>Pseudomonadota</taxon>
        <taxon>Alphaproteobacteria</taxon>
        <taxon>Rhodospirillales</taxon>
        <taxon>Kiloniellaceae</taxon>
        <taxon>Kiloniella</taxon>
    </lineage>
</organism>
<feature type="region of interest" description="Disordered" evidence="1">
    <location>
        <begin position="147"/>
        <end position="167"/>
    </location>
</feature>
<proteinExistence type="predicted"/>
<dbReference type="Pfam" id="PF07310">
    <property type="entry name" value="PAS_5"/>
    <property type="match status" value="1"/>
</dbReference>
<accession>A0ABW5BIE2</accession>
<dbReference type="Proteomes" id="UP001597294">
    <property type="component" value="Unassembled WGS sequence"/>
</dbReference>
<reference evidence="3" key="1">
    <citation type="journal article" date="2019" name="Int. J. Syst. Evol. Microbiol.">
        <title>The Global Catalogue of Microorganisms (GCM) 10K type strain sequencing project: providing services to taxonomists for standard genome sequencing and annotation.</title>
        <authorList>
            <consortium name="The Broad Institute Genomics Platform"/>
            <consortium name="The Broad Institute Genome Sequencing Center for Infectious Disease"/>
            <person name="Wu L."/>
            <person name="Ma J."/>
        </authorList>
    </citation>
    <scope>NUCLEOTIDE SEQUENCE [LARGE SCALE GENOMIC DNA]</scope>
    <source>
        <strain evidence="3">CGMCC 4.7192</strain>
    </source>
</reference>
<evidence type="ECO:0000313" key="2">
    <source>
        <dbReference type="EMBL" id="MFD2205907.1"/>
    </source>
</evidence>
<sequence>MVDFKHTKNQAFYDYWLSLPKEGILPHRHNFMPEDVPSLLSSMVIYELVSESFIKIRLLGSSIEDRYGLNRTGSNYLDLVENPRRLKASQALWSQAEKPCGMHTFLEQELKTGRRAYLEAVGLPVMHDRDGIPLLIFQSNEVVNEHKTPDKKLYKEPDKKNDKEKSPLKAVRIVKRSFFDLGAGVPDFRD</sequence>
<gene>
    <name evidence="2" type="ORF">ACFSKO_09805</name>
</gene>
<name>A0ABW5BIE2_9PROT</name>
<dbReference type="EMBL" id="JBHUII010000004">
    <property type="protein sequence ID" value="MFD2205907.1"/>
    <property type="molecule type" value="Genomic_DNA"/>
</dbReference>